<dbReference type="SUPFAM" id="SSF110296">
    <property type="entry name" value="Oligoxyloglucan reducing end-specific cellobiohydrolase"/>
    <property type="match status" value="3"/>
</dbReference>
<feature type="chain" id="PRO_5013382509" evidence="4">
    <location>
        <begin position="19"/>
        <end position="682"/>
    </location>
</feature>
<keyword evidence="1" id="KW-0602">Photosynthesis</keyword>
<feature type="domain" description="Photosynthesis system II assembly factor Ycf48/Hcf136-like" evidence="5">
    <location>
        <begin position="487"/>
        <end position="612"/>
    </location>
</feature>
<gene>
    <name evidence="7" type="ORF">SAMN05444267_1003111</name>
</gene>
<feature type="domain" description="Secretion system C-terminal sorting" evidence="6">
    <location>
        <begin position="614"/>
        <end position="680"/>
    </location>
</feature>
<dbReference type="InterPro" id="IPR015943">
    <property type="entry name" value="WD40/YVTN_repeat-like_dom_sf"/>
</dbReference>
<dbReference type="PANTHER" id="PTHR47199:SF2">
    <property type="entry name" value="PHOTOSYSTEM II STABILITY_ASSEMBLY FACTOR HCF136, CHLOROPLASTIC"/>
    <property type="match status" value="1"/>
</dbReference>
<evidence type="ECO:0000313" key="7">
    <source>
        <dbReference type="EMBL" id="SHK37416.1"/>
    </source>
</evidence>
<dbReference type="Proteomes" id="UP000184364">
    <property type="component" value="Unassembled WGS sequence"/>
</dbReference>
<evidence type="ECO:0000259" key="6">
    <source>
        <dbReference type="Pfam" id="PF18962"/>
    </source>
</evidence>
<protein>
    <submittedName>
        <fullName evidence="7">Por secretion system C-terminal sorting domain-containing protein</fullName>
    </submittedName>
</protein>
<keyword evidence="3" id="KW-0604">Photosystem II</keyword>
<dbReference type="PANTHER" id="PTHR47199">
    <property type="entry name" value="PHOTOSYSTEM II STABILITY/ASSEMBLY FACTOR HCF136, CHLOROPLASTIC"/>
    <property type="match status" value="1"/>
</dbReference>
<evidence type="ECO:0000256" key="1">
    <source>
        <dbReference type="ARBA" id="ARBA00022531"/>
    </source>
</evidence>
<reference evidence="8" key="1">
    <citation type="submission" date="2016-11" db="EMBL/GenBank/DDBJ databases">
        <authorList>
            <person name="Varghese N."/>
            <person name="Submissions S."/>
        </authorList>
    </citation>
    <scope>NUCLEOTIDE SEQUENCE [LARGE SCALE GENOMIC DNA]</scope>
    <source>
        <strain evidence="8">DSM 26899</strain>
    </source>
</reference>
<evidence type="ECO:0000259" key="5">
    <source>
        <dbReference type="Pfam" id="PF14870"/>
    </source>
</evidence>
<dbReference type="NCBIfam" id="TIGR04183">
    <property type="entry name" value="Por_Secre_tail"/>
    <property type="match status" value="1"/>
</dbReference>
<evidence type="ECO:0000256" key="2">
    <source>
        <dbReference type="ARBA" id="ARBA00022729"/>
    </source>
</evidence>
<evidence type="ECO:0000256" key="4">
    <source>
        <dbReference type="SAM" id="SignalP"/>
    </source>
</evidence>
<feature type="domain" description="Photosynthesis system II assembly factor Ycf48/Hcf136-like" evidence="5">
    <location>
        <begin position="74"/>
        <end position="189"/>
    </location>
</feature>
<accession>A0A1M6RY70</accession>
<dbReference type="RefSeq" id="WP_073290761.1">
    <property type="nucleotide sequence ID" value="NZ_FRAV01000003.1"/>
</dbReference>
<sequence>MKKIIYLFLLFISNYFLSQNNFTLITPKPSEYKANKVIFSNDNLGFIINGNRELLFTNDKGNSWAIKQTLNFFPRDIKFRNNVGFIVGDNTILRSSDYGMTWNTVNAFGNSLNSINFITDDIVYISGQTQILKSSDKGVTFPVNKTIYGISAAITVFTDANTAHIATYNGRILKTVDGGDNWVTTTSDSSSNNNYYSLVFPSQNVGYANKGFGDMLKTTDGGQTWVTLSSSIYHTETYGMQFFDENNGYTVGRYGAVYKTTNGGSSWLWISPTSMYSSNTDNNLNGLYFFDNQTAICVGDNGRIIKTQNGGTNWTNYSPTYDVINELHFVNPNTAYFKTNMGEFFKTPDAGNSWLKVQYPPHQSYSNGFTFLNENVGYSIGANQGLVYKTTNGGVSWTPSTVIQYEPLYASSFLSENVGFVSGGYDTNNAGIYKTVDGANTWQKISNTRFSFLKFFNNNLGYGVQSGYFGKLYKTLDGGITWNTCFDQGISDIHFDFLNENQMFLKGNNGDFFKSNDGGATWTTSQVPYYSFDKVKFTDPNTGYIADDRMVYKTTDGGATWNLILDNNYNYDIMTLEVGGNYLYLSGNGGRIYKYSLGFLSASEATVNNDYGKVYPNPAIDFVNVSSKKKITEIKLIDISGKILKIAKNTNQINVSEYHPAMYFLEIIYGDNTKQVTKIIKK</sequence>
<evidence type="ECO:0000256" key="3">
    <source>
        <dbReference type="ARBA" id="ARBA00023276"/>
    </source>
</evidence>
<dbReference type="Gene3D" id="2.130.10.10">
    <property type="entry name" value="YVTN repeat-like/Quinoprotein amine dehydrogenase"/>
    <property type="match status" value="4"/>
</dbReference>
<dbReference type="InterPro" id="IPR028203">
    <property type="entry name" value="PSII_CF48-like_dom"/>
</dbReference>
<proteinExistence type="predicted"/>
<keyword evidence="8" id="KW-1185">Reference proteome</keyword>
<dbReference type="EMBL" id="FRAV01000003">
    <property type="protein sequence ID" value="SHK37416.1"/>
    <property type="molecule type" value="Genomic_DNA"/>
</dbReference>
<organism evidence="7 8">
    <name type="scientific">Chryseobacterium polytrichastri</name>
    <dbReference type="NCBI Taxonomy" id="1302687"/>
    <lineage>
        <taxon>Bacteria</taxon>
        <taxon>Pseudomonadati</taxon>
        <taxon>Bacteroidota</taxon>
        <taxon>Flavobacteriia</taxon>
        <taxon>Flavobacteriales</taxon>
        <taxon>Weeksellaceae</taxon>
        <taxon>Chryseobacterium group</taxon>
        <taxon>Chryseobacterium</taxon>
    </lineage>
</organism>
<feature type="domain" description="Photosynthesis system II assembly factor Ycf48/Hcf136-like" evidence="5">
    <location>
        <begin position="237"/>
        <end position="354"/>
    </location>
</feature>
<feature type="signal peptide" evidence="4">
    <location>
        <begin position="1"/>
        <end position="18"/>
    </location>
</feature>
<dbReference type="GO" id="GO:0015979">
    <property type="term" value="P:photosynthesis"/>
    <property type="evidence" value="ECO:0007669"/>
    <property type="project" value="UniProtKB-KW"/>
</dbReference>
<dbReference type="Pfam" id="PF18962">
    <property type="entry name" value="Por_Secre_tail"/>
    <property type="match status" value="1"/>
</dbReference>
<keyword evidence="2 4" id="KW-0732">Signal</keyword>
<dbReference type="GO" id="GO:0009523">
    <property type="term" value="C:photosystem II"/>
    <property type="evidence" value="ECO:0007669"/>
    <property type="project" value="UniProtKB-KW"/>
</dbReference>
<dbReference type="STRING" id="1302687.SAMN05444267_1003111"/>
<name>A0A1M6RY70_9FLAO</name>
<dbReference type="OrthoDB" id="610388at2"/>
<evidence type="ECO:0000313" key="8">
    <source>
        <dbReference type="Proteomes" id="UP000184364"/>
    </source>
</evidence>
<dbReference type="Pfam" id="PF14870">
    <property type="entry name" value="PSII_BNR"/>
    <property type="match status" value="3"/>
</dbReference>
<dbReference type="InterPro" id="IPR026444">
    <property type="entry name" value="Secre_tail"/>
</dbReference>
<dbReference type="AlphaFoldDB" id="A0A1M6RY70"/>